<dbReference type="EMBL" id="LKEA01000016">
    <property type="protein sequence ID" value="ROW03007.1"/>
    <property type="molecule type" value="Genomic_DNA"/>
</dbReference>
<dbReference type="Proteomes" id="UP000283895">
    <property type="component" value="Unassembled WGS sequence"/>
</dbReference>
<protein>
    <submittedName>
        <fullName evidence="1">Uncharacterized protein</fullName>
    </submittedName>
</protein>
<evidence type="ECO:0000313" key="1">
    <source>
        <dbReference type="EMBL" id="ROW03007.1"/>
    </source>
</evidence>
<comment type="caution">
    <text evidence="1">The sequence shown here is derived from an EMBL/GenBank/DDBJ whole genome shotgun (WGS) entry which is preliminary data.</text>
</comment>
<organism evidence="1 2">
    <name type="scientific">Cytospora schulzeri</name>
    <dbReference type="NCBI Taxonomy" id="448051"/>
    <lineage>
        <taxon>Eukaryota</taxon>
        <taxon>Fungi</taxon>
        <taxon>Dikarya</taxon>
        <taxon>Ascomycota</taxon>
        <taxon>Pezizomycotina</taxon>
        <taxon>Sordariomycetes</taxon>
        <taxon>Sordariomycetidae</taxon>
        <taxon>Diaporthales</taxon>
        <taxon>Cytosporaceae</taxon>
        <taxon>Cytospora</taxon>
    </lineage>
</organism>
<reference evidence="1 2" key="1">
    <citation type="submission" date="2015-09" db="EMBL/GenBank/DDBJ databases">
        <title>Host preference determinants of Valsa canker pathogens revealed by comparative genomics.</title>
        <authorList>
            <person name="Yin Z."/>
            <person name="Huang L."/>
        </authorList>
    </citation>
    <scope>NUCLEOTIDE SEQUENCE [LARGE SCALE GENOMIC DNA]</scope>
    <source>
        <strain evidence="1 2">03-1</strain>
    </source>
</reference>
<dbReference type="AlphaFoldDB" id="A0A423WI67"/>
<accession>A0A423WI67</accession>
<dbReference type="OrthoDB" id="10640480at2759"/>
<evidence type="ECO:0000313" key="2">
    <source>
        <dbReference type="Proteomes" id="UP000283895"/>
    </source>
</evidence>
<keyword evidence="2" id="KW-1185">Reference proteome</keyword>
<gene>
    <name evidence="1" type="ORF">VMCG_05799</name>
</gene>
<name>A0A423WI67_9PEZI</name>
<proteinExistence type="predicted"/>
<sequence length="179" mass="19791">MTDLIYLDGHVDSCIALCLALVEDGSNGNEIAHLAIQEPDAGLLVSASMGRKFDPEHMRKLSQILETVTDDEEVALVLYERFLRLRDHCLLELWCIDIPLAGAARDEAIRTGLMSQQGEETPPAIVHPDDTATSPEVWFSGSWVFSNGASTLLYPASQKAFVFFSAADEQKRISEVLQR</sequence>